<organism evidence="2 3">
    <name type="scientific">Cryptococcus decagattii</name>
    <dbReference type="NCBI Taxonomy" id="1859122"/>
    <lineage>
        <taxon>Eukaryota</taxon>
        <taxon>Fungi</taxon>
        <taxon>Dikarya</taxon>
        <taxon>Basidiomycota</taxon>
        <taxon>Agaricomycotina</taxon>
        <taxon>Tremellomycetes</taxon>
        <taxon>Tremellales</taxon>
        <taxon>Cryptococcaceae</taxon>
        <taxon>Cryptococcus</taxon>
        <taxon>Cryptococcus gattii species complex</taxon>
    </lineage>
</organism>
<feature type="compositionally biased region" description="Polar residues" evidence="1">
    <location>
        <begin position="37"/>
        <end position="46"/>
    </location>
</feature>
<accession>A0ABZ2AM05</accession>
<name>A0ABZ2AM05_9TREE</name>
<reference evidence="2 3" key="1">
    <citation type="submission" date="2024-01" db="EMBL/GenBank/DDBJ databases">
        <title>Comparative genomics of Cryptococcus and Kwoniella reveals pathogenesis evolution and contrasting modes of karyotype evolution via chromosome fusion or intercentromeric recombination.</title>
        <authorList>
            <person name="Coelho M.A."/>
            <person name="David-Palma M."/>
            <person name="Shea T."/>
            <person name="Bowers K."/>
            <person name="McGinley-Smith S."/>
            <person name="Mohammad A.W."/>
            <person name="Gnirke A."/>
            <person name="Yurkov A.M."/>
            <person name="Nowrousian M."/>
            <person name="Sun S."/>
            <person name="Cuomo C.A."/>
            <person name="Heitman J."/>
        </authorList>
    </citation>
    <scope>NUCLEOTIDE SEQUENCE [LARGE SCALE GENOMIC DNA]</scope>
    <source>
        <strain evidence="2 3">7685027</strain>
    </source>
</reference>
<evidence type="ECO:0000313" key="3">
    <source>
        <dbReference type="Proteomes" id="UP001432216"/>
    </source>
</evidence>
<protein>
    <recommendedName>
        <fullName evidence="4">BZIP domain-containing protein</fullName>
    </recommendedName>
</protein>
<evidence type="ECO:0008006" key="4">
    <source>
        <dbReference type="Google" id="ProtNLM"/>
    </source>
</evidence>
<feature type="compositionally biased region" description="Low complexity" evidence="1">
    <location>
        <begin position="99"/>
        <end position="113"/>
    </location>
</feature>
<dbReference type="GeneID" id="89987509"/>
<dbReference type="EMBL" id="CP143806">
    <property type="protein sequence ID" value="WVO19447.1"/>
    <property type="molecule type" value="Genomic_DNA"/>
</dbReference>
<evidence type="ECO:0000256" key="1">
    <source>
        <dbReference type="SAM" id="MobiDB-lite"/>
    </source>
</evidence>
<sequence>MTSPYSSYPHTAALRQTPQTPQSNSHSHLLNLPYLQRQANSSSSSLLDAVVGSPQPRTSPSTYSSQLATQITPVSVSRPPRPAYSYQQGPGYDAGVPGHGSAEPSTSASSGSHGESDWDVVSKASGMNGDGRSEEAVKHLEQKVEKRRSQLPRLESQLAELEAQIKAAEERIARVHQTSLLGHGMDHMAFVPSCLGCLLGKIPHLHPRLAKGSFVPNPLSASLTPKYILSLIRVTILSTHFQAVSATTIVFLEVFSRWHAKAEPL</sequence>
<feature type="compositionally biased region" description="Polar residues" evidence="1">
    <location>
        <begin position="55"/>
        <end position="75"/>
    </location>
</feature>
<feature type="region of interest" description="Disordered" evidence="1">
    <location>
        <begin position="1"/>
        <end position="148"/>
    </location>
</feature>
<dbReference type="RefSeq" id="XP_064718687.1">
    <property type="nucleotide sequence ID" value="XM_064862615.1"/>
</dbReference>
<feature type="compositionally biased region" description="Polar residues" evidence="1">
    <location>
        <begin position="1"/>
        <end position="28"/>
    </location>
</feature>
<evidence type="ECO:0000313" key="2">
    <source>
        <dbReference type="EMBL" id="WVO19447.1"/>
    </source>
</evidence>
<feature type="compositionally biased region" description="Basic and acidic residues" evidence="1">
    <location>
        <begin position="131"/>
        <end position="148"/>
    </location>
</feature>
<gene>
    <name evidence="2" type="ORF">IAS62_000733</name>
</gene>
<keyword evidence="3" id="KW-1185">Reference proteome</keyword>
<dbReference type="Gene3D" id="1.20.5.340">
    <property type="match status" value="1"/>
</dbReference>
<proteinExistence type="predicted"/>
<dbReference type="Proteomes" id="UP001432216">
    <property type="component" value="Chromosome 1"/>
</dbReference>